<reference evidence="1 2" key="1">
    <citation type="journal article" date="2023" name="Genes (Basel)">
        <title>Chromosome-Level Genome Assembly and Circadian Gene Repertoire of the Patagonia Blennie Eleginops maclovinus-The Closest Ancestral Proxy of Antarctic Cryonotothenioids.</title>
        <authorList>
            <person name="Cheng C.C."/>
            <person name="Rivera-Colon A.G."/>
            <person name="Minhas B.F."/>
            <person name="Wilson L."/>
            <person name="Rayamajhi N."/>
            <person name="Vargas-Chacoff L."/>
            <person name="Catchen J.M."/>
        </authorList>
    </citation>
    <scope>NUCLEOTIDE SEQUENCE [LARGE SCALE GENOMIC DNA]</scope>
    <source>
        <strain evidence="1">JMC-PN-2008</strain>
    </source>
</reference>
<organism evidence="1 2">
    <name type="scientific">Eleginops maclovinus</name>
    <name type="common">Patagonian blennie</name>
    <name type="synonym">Eleginus maclovinus</name>
    <dbReference type="NCBI Taxonomy" id="56733"/>
    <lineage>
        <taxon>Eukaryota</taxon>
        <taxon>Metazoa</taxon>
        <taxon>Chordata</taxon>
        <taxon>Craniata</taxon>
        <taxon>Vertebrata</taxon>
        <taxon>Euteleostomi</taxon>
        <taxon>Actinopterygii</taxon>
        <taxon>Neopterygii</taxon>
        <taxon>Teleostei</taxon>
        <taxon>Neoteleostei</taxon>
        <taxon>Acanthomorphata</taxon>
        <taxon>Eupercaria</taxon>
        <taxon>Perciformes</taxon>
        <taxon>Notothenioidei</taxon>
        <taxon>Eleginopidae</taxon>
        <taxon>Eleginops</taxon>
    </lineage>
</organism>
<comment type="caution">
    <text evidence="1">The sequence shown here is derived from an EMBL/GenBank/DDBJ whole genome shotgun (WGS) entry which is preliminary data.</text>
</comment>
<dbReference type="AlphaFoldDB" id="A0AAN8APU5"/>
<reference evidence="1 2" key="2">
    <citation type="journal article" date="2023" name="Mol. Biol. Evol.">
        <title>Genomics of Secondarily Temperate Adaptation in the Only Non-Antarctic Icefish.</title>
        <authorList>
            <person name="Rivera-Colon A.G."/>
            <person name="Rayamajhi N."/>
            <person name="Minhas B.F."/>
            <person name="Madrigal G."/>
            <person name="Bilyk K.T."/>
            <person name="Yoon V."/>
            <person name="Hune M."/>
            <person name="Gregory S."/>
            <person name="Cheng C.H.C."/>
            <person name="Catchen J.M."/>
        </authorList>
    </citation>
    <scope>NUCLEOTIDE SEQUENCE [LARGE SCALE GENOMIC DNA]</scope>
    <source>
        <strain evidence="1">JMC-PN-2008</strain>
    </source>
</reference>
<name>A0AAN8APU5_ELEMC</name>
<proteinExistence type="predicted"/>
<evidence type="ECO:0000313" key="1">
    <source>
        <dbReference type="EMBL" id="KAK5862733.1"/>
    </source>
</evidence>
<dbReference type="Proteomes" id="UP001346869">
    <property type="component" value="Unassembled WGS sequence"/>
</dbReference>
<sequence>MREGGAVLSLQQQRVCVGECERIGLPSSCEERENGPAWSHGDFPSPLRIMNCSKTVKRHKEPGDLPIPKIQFVKGREKREQNQRSRATINPQHVALWRRQFRYFN</sequence>
<accession>A0AAN8APU5</accession>
<protein>
    <submittedName>
        <fullName evidence="1">Uncharacterized protein</fullName>
    </submittedName>
</protein>
<dbReference type="EMBL" id="JAUZQC010000012">
    <property type="protein sequence ID" value="KAK5862733.1"/>
    <property type="molecule type" value="Genomic_DNA"/>
</dbReference>
<keyword evidence="2" id="KW-1185">Reference proteome</keyword>
<gene>
    <name evidence="1" type="ORF">PBY51_018101</name>
</gene>
<evidence type="ECO:0000313" key="2">
    <source>
        <dbReference type="Proteomes" id="UP001346869"/>
    </source>
</evidence>